<dbReference type="Proteomes" id="UP001359485">
    <property type="component" value="Unassembled WGS sequence"/>
</dbReference>
<feature type="compositionally biased region" description="Basic and acidic residues" evidence="2">
    <location>
        <begin position="1"/>
        <end position="24"/>
    </location>
</feature>
<sequence length="439" mass="51543">MKKEEKLQKENRVKDLKINQDHRSRSYSPKAYHGCDTCKFKNGDLKKIKSISKFSDYTCQLDKNKNSKFKKNPQEKDKESKEELKREKIKLTDLCDDDKKKIVELIEELSKFADKNQKLNEMIDRMHKIRQEQQDYIMKQANIHLEEKNIYVNEINEYKCKLETVEMDMKSKVLQWEKHERFMDAQIAYFAKALQESKNEKNDLNEQMSHLKNCLRQSLDSFQRLRKSMLQTQDKLVKQFKSVSCQTETESVEFRSDLGDSDAEFLLMNNKNDMEAKSSLDVINDKLESVYQLLKGKSEHLTANSPKNIDVDFSELLNDGPATEKSQNLINSCQDELLKEKDEQEVEDVGYKFLKPYSYCSKTSLQAERILKKIGKPLSLNTKKVIKGPRCFDTKESNQGETIIQKNSLFQHSNEHLHWIEDKLLQDLFYTDGNLKLGP</sequence>
<protein>
    <submittedName>
        <fullName evidence="3">Uncharacterized protein</fullName>
    </submittedName>
</protein>
<evidence type="ECO:0000256" key="1">
    <source>
        <dbReference type="SAM" id="Coils"/>
    </source>
</evidence>
<keyword evidence="4" id="KW-1185">Reference proteome</keyword>
<evidence type="ECO:0000313" key="4">
    <source>
        <dbReference type="Proteomes" id="UP001359485"/>
    </source>
</evidence>
<feature type="region of interest" description="Disordered" evidence="2">
    <location>
        <begin position="1"/>
        <end position="28"/>
    </location>
</feature>
<accession>A0ABR1AE74</accession>
<organism evidence="3 4">
    <name type="scientific">Polyplax serrata</name>
    <name type="common">Common mouse louse</name>
    <dbReference type="NCBI Taxonomy" id="468196"/>
    <lineage>
        <taxon>Eukaryota</taxon>
        <taxon>Metazoa</taxon>
        <taxon>Ecdysozoa</taxon>
        <taxon>Arthropoda</taxon>
        <taxon>Hexapoda</taxon>
        <taxon>Insecta</taxon>
        <taxon>Pterygota</taxon>
        <taxon>Neoptera</taxon>
        <taxon>Paraneoptera</taxon>
        <taxon>Psocodea</taxon>
        <taxon>Troctomorpha</taxon>
        <taxon>Phthiraptera</taxon>
        <taxon>Anoplura</taxon>
        <taxon>Polyplacidae</taxon>
        <taxon>Polyplax</taxon>
    </lineage>
</organism>
<dbReference type="EMBL" id="JAWJWF010000051">
    <property type="protein sequence ID" value="KAK6617550.1"/>
    <property type="molecule type" value="Genomic_DNA"/>
</dbReference>
<proteinExistence type="predicted"/>
<keyword evidence="1" id="KW-0175">Coiled coil</keyword>
<comment type="caution">
    <text evidence="3">The sequence shown here is derived from an EMBL/GenBank/DDBJ whole genome shotgun (WGS) entry which is preliminary data.</text>
</comment>
<feature type="region of interest" description="Disordered" evidence="2">
    <location>
        <begin position="64"/>
        <end position="83"/>
    </location>
</feature>
<evidence type="ECO:0000313" key="3">
    <source>
        <dbReference type="EMBL" id="KAK6617550.1"/>
    </source>
</evidence>
<name>A0ABR1AE74_POLSC</name>
<feature type="coiled-coil region" evidence="1">
    <location>
        <begin position="187"/>
        <end position="214"/>
    </location>
</feature>
<feature type="compositionally biased region" description="Basic and acidic residues" evidence="2">
    <location>
        <begin position="72"/>
        <end position="83"/>
    </location>
</feature>
<gene>
    <name evidence="3" type="ORF">RUM44_005138</name>
</gene>
<reference evidence="3 4" key="1">
    <citation type="submission" date="2023-09" db="EMBL/GenBank/DDBJ databases">
        <title>Genomes of two closely related lineages of the louse Polyplax serrata with different host specificities.</title>
        <authorList>
            <person name="Martinu J."/>
            <person name="Tarabai H."/>
            <person name="Stefka J."/>
            <person name="Hypsa V."/>
        </authorList>
    </citation>
    <scope>NUCLEOTIDE SEQUENCE [LARGE SCALE GENOMIC DNA]</scope>
    <source>
        <strain evidence="3">98ZLc_SE</strain>
    </source>
</reference>
<evidence type="ECO:0000256" key="2">
    <source>
        <dbReference type="SAM" id="MobiDB-lite"/>
    </source>
</evidence>